<proteinExistence type="predicted"/>
<feature type="compositionally biased region" description="Basic residues" evidence="1">
    <location>
        <begin position="159"/>
        <end position="169"/>
    </location>
</feature>
<feature type="region of interest" description="Disordered" evidence="1">
    <location>
        <begin position="1"/>
        <end position="258"/>
    </location>
</feature>
<feature type="compositionally biased region" description="Basic and acidic residues" evidence="1">
    <location>
        <begin position="192"/>
        <end position="206"/>
    </location>
</feature>
<dbReference type="EMBL" id="CADCVI010000177">
    <property type="protein sequence ID" value="CAA9479556.1"/>
    <property type="molecule type" value="Genomic_DNA"/>
</dbReference>
<feature type="compositionally biased region" description="Low complexity" evidence="1">
    <location>
        <begin position="28"/>
        <end position="37"/>
    </location>
</feature>
<name>A0A6J4RQE2_9ACTN</name>
<reference evidence="2" key="1">
    <citation type="submission" date="2020-02" db="EMBL/GenBank/DDBJ databases">
        <authorList>
            <person name="Meier V. D."/>
        </authorList>
    </citation>
    <scope>NUCLEOTIDE SEQUENCE</scope>
    <source>
        <strain evidence="2">AVDCRST_MAG25</strain>
    </source>
</reference>
<sequence>AAPPGLPGLGGNAPHRRRDPGDVRDGPRGWAGALALRRAARLMGDRRRQRLQRGQGARRPAPGPGPARLRPRRRAQGGEPRASRRARRGRRPAVGLARPQGEGRVAGGPRRQGLRPALCGQRGGGQGDGGPRGRNVQHADRPLAGAVGRHPGRDGPSARRVRRGARRLWRLCPALRDTRPRPRRLPRLRQIRPQERPEHLPERDAPGGDGGCSGQGEGQAGGDRALDARPLLPGGRDYRGGLRFPRYPCGEPRKGGGM</sequence>
<accession>A0A6J4RQE2</accession>
<evidence type="ECO:0000313" key="2">
    <source>
        <dbReference type="EMBL" id="CAA9479556.1"/>
    </source>
</evidence>
<feature type="non-terminal residue" evidence="2">
    <location>
        <position position="258"/>
    </location>
</feature>
<organism evidence="2">
    <name type="scientific">uncultured Rubrobacteraceae bacterium</name>
    <dbReference type="NCBI Taxonomy" id="349277"/>
    <lineage>
        <taxon>Bacteria</taxon>
        <taxon>Bacillati</taxon>
        <taxon>Actinomycetota</taxon>
        <taxon>Rubrobacteria</taxon>
        <taxon>Rubrobacterales</taxon>
        <taxon>Rubrobacteraceae</taxon>
        <taxon>environmental samples</taxon>
    </lineage>
</organism>
<evidence type="ECO:0000256" key="1">
    <source>
        <dbReference type="SAM" id="MobiDB-lite"/>
    </source>
</evidence>
<feature type="compositionally biased region" description="Gly residues" evidence="1">
    <location>
        <begin position="121"/>
        <end position="132"/>
    </location>
</feature>
<dbReference type="AlphaFoldDB" id="A0A6J4RQE2"/>
<protein>
    <submittedName>
        <fullName evidence="2">Uncharacterized protein</fullName>
    </submittedName>
</protein>
<feature type="non-terminal residue" evidence="2">
    <location>
        <position position="1"/>
    </location>
</feature>
<feature type="compositionally biased region" description="Basic residues" evidence="1">
    <location>
        <begin position="181"/>
        <end position="190"/>
    </location>
</feature>
<gene>
    <name evidence="2" type="ORF">AVDCRST_MAG25-2672</name>
</gene>
<feature type="compositionally biased region" description="Gly residues" evidence="1">
    <location>
        <begin position="207"/>
        <end position="221"/>
    </location>
</feature>